<organism evidence="13 14">
    <name type="scientific">Leptospira bandrabouensis</name>
    <dbReference type="NCBI Taxonomy" id="2484903"/>
    <lineage>
        <taxon>Bacteria</taxon>
        <taxon>Pseudomonadati</taxon>
        <taxon>Spirochaetota</taxon>
        <taxon>Spirochaetia</taxon>
        <taxon>Leptospirales</taxon>
        <taxon>Leptospiraceae</taxon>
        <taxon>Leptospira</taxon>
    </lineage>
</organism>
<sequence length="599" mass="66938">MKSDKKIAVVDFGGQYAHLIASRIRRLGAYTEILSNEEPLSVYASYAGIILSGGPSSVYEKGAPLLPDGFFQISVPILGICYGHQLLMKALGGEVVSSNAKEYGPAILEIQNSDSLLSKSLSPRTKVWMSHGDEVVRMPDGFQIVASSDHCRYAFVSNESKKQFGIQFHPEVTHSEEGEVLLRNFVNLCNVGSSWSISQFLEEQIVSLQKKVPPGKNVFLLVSGGVDSSVAYLLLAKALGKDRVKGLLVDTGFMRKNEVKDLMDNLHHVGFDLTICDESEIFYKHLKSEFEPEKKRRIVGDLFLEAQGKATDSLGLDSEHWLLGQGTIYPDTIESGGTKHSHKIKTHHNRVPQIEKLIQEGKIIEPIADLYKDEVRELGRLLGLPERWIERHPFPGPGLVVRMIASPESKPPVIDFSDLELSKKKAEVKILPILSVGVQGDQRSYAHCAVLNDFTTNWHELDECSVEITNFKKEINRVVFAPGISQFTGSFHYTKLTLDKEHSDILREADAIVNRILYEEAIHTSIWQMPVVLVPVGLRANSYGVVLRPVESTEAMTANFYAMDRKILERITKELLALPQISLVLYDLTHKPPGTIEWE</sequence>
<dbReference type="InterPro" id="IPR004739">
    <property type="entry name" value="GMP_synth_GATase"/>
</dbReference>
<dbReference type="InterPro" id="IPR017926">
    <property type="entry name" value="GATASE"/>
</dbReference>
<evidence type="ECO:0000313" key="13">
    <source>
        <dbReference type="EMBL" id="TGN12626.1"/>
    </source>
</evidence>
<evidence type="ECO:0000259" key="12">
    <source>
        <dbReference type="PROSITE" id="PS51553"/>
    </source>
</evidence>
<dbReference type="NCBIfam" id="TIGR00888">
    <property type="entry name" value="guaA_Nterm"/>
    <property type="match status" value="1"/>
</dbReference>
<dbReference type="SUPFAM" id="SSF52317">
    <property type="entry name" value="Class I glutamine amidotransferase-like"/>
    <property type="match status" value="1"/>
</dbReference>
<dbReference type="Gene3D" id="3.30.300.10">
    <property type="match status" value="2"/>
</dbReference>
<evidence type="ECO:0000256" key="11">
    <source>
        <dbReference type="PROSITE-ProRule" id="PRU00886"/>
    </source>
</evidence>
<dbReference type="PROSITE" id="PS51553">
    <property type="entry name" value="GMPS_ATP_PPASE"/>
    <property type="match status" value="1"/>
</dbReference>
<dbReference type="SUPFAM" id="SSF52402">
    <property type="entry name" value="Adenine nucleotide alpha hydrolases-like"/>
    <property type="match status" value="1"/>
</dbReference>
<dbReference type="FunFam" id="3.40.50.880:FF:000047">
    <property type="entry name" value="GMP synthase [glutamine-hydrolyzing] subunit A"/>
    <property type="match status" value="1"/>
</dbReference>
<evidence type="ECO:0000256" key="1">
    <source>
        <dbReference type="ARBA" id="ARBA00002332"/>
    </source>
</evidence>
<evidence type="ECO:0000256" key="6">
    <source>
        <dbReference type="ARBA" id="ARBA00022749"/>
    </source>
</evidence>
<dbReference type="Proteomes" id="UP000297649">
    <property type="component" value="Unassembled WGS sequence"/>
</dbReference>
<dbReference type="CDD" id="cd01997">
    <property type="entry name" value="GMP_synthase_C"/>
    <property type="match status" value="1"/>
</dbReference>
<feature type="binding site" evidence="11">
    <location>
        <begin position="223"/>
        <end position="229"/>
    </location>
    <ligand>
        <name>ATP</name>
        <dbReference type="ChEBI" id="CHEBI:30616"/>
    </ligand>
</feature>
<protein>
    <recommendedName>
        <fullName evidence="3">GMP synthase (glutamine-hydrolyzing)</fullName>
        <ecNumber evidence="3">6.3.5.2</ecNumber>
    </recommendedName>
    <alternativeName>
        <fullName evidence="10">GMP synthetase</fullName>
    </alternativeName>
</protein>
<dbReference type="Pfam" id="PF00958">
    <property type="entry name" value="GMP_synt_C"/>
    <property type="match status" value="1"/>
</dbReference>
<evidence type="ECO:0000256" key="10">
    <source>
        <dbReference type="ARBA" id="ARBA00030464"/>
    </source>
</evidence>
<keyword evidence="8 11" id="KW-0067">ATP-binding</keyword>
<accession>A0A6H3NMN3</accession>
<dbReference type="PRINTS" id="PR00097">
    <property type="entry name" value="ANTSNTHASEII"/>
</dbReference>
<comment type="function">
    <text evidence="1">Catalyzes the synthesis of GMP from XMP.</text>
</comment>
<dbReference type="InterPro" id="IPR029062">
    <property type="entry name" value="Class_I_gatase-like"/>
</dbReference>
<dbReference type="CDD" id="cd01742">
    <property type="entry name" value="GATase1_GMP_Synthase"/>
    <property type="match status" value="1"/>
</dbReference>
<keyword evidence="9" id="KW-0315">Glutamine amidotransferase</keyword>
<dbReference type="UniPathway" id="UPA00189">
    <property type="reaction ID" value="UER00296"/>
</dbReference>
<dbReference type="InterPro" id="IPR001674">
    <property type="entry name" value="GMP_synth_C"/>
</dbReference>
<dbReference type="Pfam" id="PF00117">
    <property type="entry name" value="GATase"/>
    <property type="match status" value="1"/>
</dbReference>
<dbReference type="NCBIfam" id="NF000848">
    <property type="entry name" value="PRK00074.1"/>
    <property type="match status" value="1"/>
</dbReference>
<dbReference type="EC" id="6.3.5.2" evidence="3"/>
<dbReference type="SUPFAM" id="SSF54810">
    <property type="entry name" value="GMP synthetase C-terminal dimerisation domain"/>
    <property type="match status" value="2"/>
</dbReference>
<dbReference type="PROSITE" id="PS51273">
    <property type="entry name" value="GATASE_TYPE_1"/>
    <property type="match status" value="1"/>
</dbReference>
<dbReference type="PANTHER" id="PTHR11922:SF2">
    <property type="entry name" value="GMP SYNTHASE [GLUTAMINE-HYDROLYZING]"/>
    <property type="match status" value="1"/>
</dbReference>
<keyword evidence="7 11" id="KW-0658">Purine biosynthesis</keyword>
<name>A0A6H3NMN3_9LEPT</name>
<dbReference type="Gene3D" id="3.40.50.620">
    <property type="entry name" value="HUPs"/>
    <property type="match status" value="1"/>
</dbReference>
<dbReference type="InterPro" id="IPR025777">
    <property type="entry name" value="GMPS_ATP_PPase_dom"/>
</dbReference>
<dbReference type="InterPro" id="IPR022310">
    <property type="entry name" value="NAD/GMP_synthase"/>
</dbReference>
<evidence type="ECO:0000313" key="14">
    <source>
        <dbReference type="Proteomes" id="UP000297649"/>
    </source>
</evidence>
<gene>
    <name evidence="13" type="ORF">EHR08_14800</name>
</gene>
<evidence type="ECO:0000256" key="2">
    <source>
        <dbReference type="ARBA" id="ARBA00005153"/>
    </source>
</evidence>
<evidence type="ECO:0000256" key="3">
    <source>
        <dbReference type="ARBA" id="ARBA00012746"/>
    </source>
</evidence>
<proteinExistence type="predicted"/>
<dbReference type="GO" id="GO:0003921">
    <property type="term" value="F:GMP synthase activity"/>
    <property type="evidence" value="ECO:0007669"/>
    <property type="project" value="InterPro"/>
</dbReference>
<evidence type="ECO:0000256" key="5">
    <source>
        <dbReference type="ARBA" id="ARBA00022741"/>
    </source>
</evidence>
<evidence type="ECO:0000256" key="8">
    <source>
        <dbReference type="ARBA" id="ARBA00022840"/>
    </source>
</evidence>
<keyword evidence="5 11" id="KW-0547">Nucleotide-binding</keyword>
<reference evidence="13" key="1">
    <citation type="journal article" date="2019" name="PLoS Negl. Trop. Dis.">
        <title>Revisiting the worldwide diversity of Leptospira species in the environment.</title>
        <authorList>
            <person name="Vincent A.T."/>
            <person name="Schiettekatte O."/>
            <person name="Bourhy P."/>
            <person name="Veyrier F.J."/>
            <person name="Picardeau M."/>
        </authorList>
    </citation>
    <scope>NUCLEOTIDE SEQUENCE [LARGE SCALE GENOMIC DNA]</scope>
    <source>
        <strain evidence="13">201601109</strain>
    </source>
</reference>
<comment type="caution">
    <text evidence="13">The sequence shown here is derived from an EMBL/GenBank/DDBJ whole genome shotgun (WGS) entry which is preliminary data.</text>
</comment>
<dbReference type="GO" id="GO:0005524">
    <property type="term" value="F:ATP binding"/>
    <property type="evidence" value="ECO:0007669"/>
    <property type="project" value="UniProtKB-UniRule"/>
</dbReference>
<dbReference type="PANTHER" id="PTHR11922">
    <property type="entry name" value="GMP SYNTHASE-RELATED"/>
    <property type="match status" value="1"/>
</dbReference>
<dbReference type="AlphaFoldDB" id="A0A6H3NMN3"/>
<keyword evidence="4 13" id="KW-0436">Ligase</keyword>
<dbReference type="Pfam" id="PF02540">
    <property type="entry name" value="NAD_synthase"/>
    <property type="match status" value="1"/>
</dbReference>
<evidence type="ECO:0000256" key="4">
    <source>
        <dbReference type="ARBA" id="ARBA00022598"/>
    </source>
</evidence>
<dbReference type="Gene3D" id="3.40.50.880">
    <property type="match status" value="1"/>
</dbReference>
<dbReference type="InterPro" id="IPR014729">
    <property type="entry name" value="Rossmann-like_a/b/a_fold"/>
</dbReference>
<evidence type="ECO:0000256" key="7">
    <source>
        <dbReference type="ARBA" id="ARBA00022755"/>
    </source>
</evidence>
<keyword evidence="14" id="KW-1185">Reference proteome</keyword>
<dbReference type="EMBL" id="RQHU01000019">
    <property type="protein sequence ID" value="TGN12626.1"/>
    <property type="molecule type" value="Genomic_DNA"/>
</dbReference>
<feature type="domain" description="GMPS ATP-PPase" evidence="12">
    <location>
        <begin position="195"/>
        <end position="391"/>
    </location>
</feature>
<comment type="pathway">
    <text evidence="2">Purine metabolism; GMP biosynthesis; GMP from XMP (L-Gln route): step 1/1.</text>
</comment>
<keyword evidence="6 11" id="KW-0332">GMP biosynthesis</keyword>
<evidence type="ECO:0000256" key="9">
    <source>
        <dbReference type="ARBA" id="ARBA00022962"/>
    </source>
</evidence>
<dbReference type="RefSeq" id="WP_135744200.1">
    <property type="nucleotide sequence ID" value="NZ_RQHT01000012.1"/>
</dbReference>
<dbReference type="PRINTS" id="PR00096">
    <property type="entry name" value="GATASE"/>
</dbReference>
<dbReference type="PRINTS" id="PR00099">
    <property type="entry name" value="CPSGATASE"/>
</dbReference>
<dbReference type="OrthoDB" id="9802219at2"/>
<dbReference type="GO" id="GO:0005829">
    <property type="term" value="C:cytosol"/>
    <property type="evidence" value="ECO:0007669"/>
    <property type="project" value="TreeGrafter"/>
</dbReference>